<dbReference type="SMART" id="SM00066">
    <property type="entry name" value="GAL4"/>
    <property type="match status" value="1"/>
</dbReference>
<dbReference type="PROSITE" id="PS00463">
    <property type="entry name" value="ZN2_CY6_FUNGAL_1"/>
    <property type="match status" value="1"/>
</dbReference>
<dbReference type="SMART" id="SM00906">
    <property type="entry name" value="Fungal_trans"/>
    <property type="match status" value="1"/>
</dbReference>
<dbReference type="InterPro" id="IPR001138">
    <property type="entry name" value="Zn2Cys6_DnaBD"/>
</dbReference>
<evidence type="ECO:0000313" key="7">
    <source>
        <dbReference type="Proteomes" id="UP000182444"/>
    </source>
</evidence>
<dbReference type="AlphaFoldDB" id="A0A1D8N6R7"/>
<dbReference type="InterPro" id="IPR036864">
    <property type="entry name" value="Zn2-C6_fun-type_DNA-bd_sf"/>
</dbReference>
<evidence type="ECO:0000256" key="2">
    <source>
        <dbReference type="ARBA" id="ARBA00023015"/>
    </source>
</evidence>
<dbReference type="KEGG" id="yli:2907565"/>
<evidence type="ECO:0000256" key="4">
    <source>
        <dbReference type="ARBA" id="ARBA00023242"/>
    </source>
</evidence>
<feature type="domain" description="Zn(2)-C6 fungal-type" evidence="5">
    <location>
        <begin position="18"/>
        <end position="47"/>
    </location>
</feature>
<dbReference type="GO" id="GO:0008270">
    <property type="term" value="F:zinc ion binding"/>
    <property type="evidence" value="ECO:0007669"/>
    <property type="project" value="InterPro"/>
</dbReference>
<dbReference type="VEuPathDB" id="FungiDB:YALI0_B06853g"/>
<dbReference type="PANTHER" id="PTHR47424:SF6">
    <property type="entry name" value="PROLINE UTILIZATION TRANS-ACTIVATOR"/>
    <property type="match status" value="1"/>
</dbReference>
<dbReference type="eggNOG" id="ENOG502QTA0">
    <property type="taxonomic scope" value="Eukaryota"/>
</dbReference>
<gene>
    <name evidence="6" type="ORF">YALI1_B08898g</name>
</gene>
<dbReference type="VEuPathDB" id="FungiDB:YALI1_B08898g"/>
<dbReference type="CDD" id="cd12148">
    <property type="entry name" value="fungal_TF_MHR"/>
    <property type="match status" value="1"/>
</dbReference>
<evidence type="ECO:0000313" key="6">
    <source>
        <dbReference type="EMBL" id="AOW01328.1"/>
    </source>
</evidence>
<dbReference type="Gene3D" id="4.10.240.10">
    <property type="entry name" value="Zn(2)-C6 fungal-type DNA-binding domain"/>
    <property type="match status" value="1"/>
</dbReference>
<keyword evidence="3" id="KW-0804">Transcription</keyword>
<dbReference type="Proteomes" id="UP000182444">
    <property type="component" value="Chromosome 1B"/>
</dbReference>
<sequence length="779" mass="85644">MSAKASKAADKDKRASSACERCRKRHARCSGGDPCVTCAKLKAPCVYPEAEKKIVVSLKYWKKLQDEIQQLKEDKRAAERGVSEGFVDGVVDGAVESAGGTRGETPGVVLGVSGLAGLSGGSGISGISGISGTSGLSALSGGLETPGTPLGGLDPRAKRARINSPGGSMESPSAGGASPINKVTVSSLCSEGDHLINPIRDQKSELTSTRNGQQLFSGSSSTSRFGQEVACMLRDTKTGANESLDMGLFTYRGIRLTKTGPLTLMLKCTECNNSDYRDDIVITMPARDDALRFLVQFQTHLGHCYYFCNELWTRNKIHEIYAFLDTLQNHQTTTLSRHEASWYCQILLISAIGEMYGAPREERQNMADDPPGGENFRNGANALSLLYGKELMGDSCTKLIELLLCYSFYLQVLDFSTSSAVYIGMAMRTAVLCGLHVDASKDSLSREELEHRRRLWWTTYILELYSCSKQGIPPSLNLESVATGLPESLPEFYDALYINSFIEVARLGCLVLDSLYHHHNDNKNILPALNAVIEKLFEWRNNIPDRLKVDYSQSPLIVSRPVVNIHSEYFQCINLSVRPLLIHFVQRRIASLSSEGKLIELSLSKFSPSIRRLLNASFQASVCSISAISSLLDTGFLAVQGYMDREYVFVSAATLVLFGAAFGSHDSIDSHIETAIRIMTAMHHAGNKPASLRLEQLVSLRDAMRLECRTPQNLTPQSAPAAPPHHHQDDFAQYSSSMYDNNLFTQSDIPELSADNALDRELFDDLSQHPVWMGEWVMS</sequence>
<proteinExistence type="predicted"/>
<dbReference type="InterPro" id="IPR051127">
    <property type="entry name" value="Fungal_SecMet_Regulators"/>
</dbReference>
<dbReference type="GeneID" id="2907565"/>
<evidence type="ECO:0000259" key="5">
    <source>
        <dbReference type="PROSITE" id="PS50048"/>
    </source>
</evidence>
<dbReference type="Pfam" id="PF04082">
    <property type="entry name" value="Fungal_trans"/>
    <property type="match status" value="1"/>
</dbReference>
<dbReference type="OMA" id="CLVYCQV"/>
<dbReference type="InterPro" id="IPR007219">
    <property type="entry name" value="XnlR_reg_dom"/>
</dbReference>
<name>A0A1D8N6R7_YARLL</name>
<keyword evidence="2" id="KW-0805">Transcription regulation</keyword>
<dbReference type="Pfam" id="PF00172">
    <property type="entry name" value="Zn_clus"/>
    <property type="match status" value="1"/>
</dbReference>
<protein>
    <recommendedName>
        <fullName evidence="5">Zn(2)-C6 fungal-type domain-containing protein</fullName>
    </recommendedName>
</protein>
<dbReference type="SUPFAM" id="SSF57701">
    <property type="entry name" value="Zn2/Cys6 DNA-binding domain"/>
    <property type="match status" value="1"/>
</dbReference>
<dbReference type="GO" id="GO:0006351">
    <property type="term" value="P:DNA-templated transcription"/>
    <property type="evidence" value="ECO:0007669"/>
    <property type="project" value="InterPro"/>
</dbReference>
<keyword evidence="4" id="KW-0539">Nucleus</keyword>
<dbReference type="GO" id="GO:0000981">
    <property type="term" value="F:DNA-binding transcription factor activity, RNA polymerase II-specific"/>
    <property type="evidence" value="ECO:0007669"/>
    <property type="project" value="InterPro"/>
</dbReference>
<dbReference type="PROSITE" id="PS50048">
    <property type="entry name" value="ZN2_CY6_FUNGAL_2"/>
    <property type="match status" value="1"/>
</dbReference>
<accession>A0A1D8N6R7</accession>
<reference evidence="6 7" key="1">
    <citation type="journal article" date="2016" name="PLoS ONE">
        <title>Sequence Assembly of Yarrowia lipolytica Strain W29/CLIB89 Shows Transposable Element Diversity.</title>
        <authorList>
            <person name="Magnan C."/>
            <person name="Yu J."/>
            <person name="Chang I."/>
            <person name="Jahn E."/>
            <person name="Kanomata Y."/>
            <person name="Wu J."/>
            <person name="Zeller M."/>
            <person name="Oakes M."/>
            <person name="Baldi P."/>
            <person name="Sandmeyer S."/>
        </authorList>
    </citation>
    <scope>NUCLEOTIDE SEQUENCE [LARGE SCALE GENOMIC DNA]</scope>
    <source>
        <strain evidence="7">CLIB89(W29)</strain>
    </source>
</reference>
<dbReference type="GO" id="GO:0003677">
    <property type="term" value="F:DNA binding"/>
    <property type="evidence" value="ECO:0007669"/>
    <property type="project" value="InterPro"/>
</dbReference>
<evidence type="ECO:0000256" key="1">
    <source>
        <dbReference type="ARBA" id="ARBA00022723"/>
    </source>
</evidence>
<keyword evidence="1" id="KW-0479">Metal-binding</keyword>
<dbReference type="EMBL" id="CP017554">
    <property type="protein sequence ID" value="AOW01328.1"/>
    <property type="molecule type" value="Genomic_DNA"/>
</dbReference>
<dbReference type="RefSeq" id="XP_500584.3">
    <property type="nucleotide sequence ID" value="XM_500584.3"/>
</dbReference>
<evidence type="ECO:0000256" key="3">
    <source>
        <dbReference type="ARBA" id="ARBA00023163"/>
    </source>
</evidence>
<organism evidence="6 7">
    <name type="scientific">Yarrowia lipolytica</name>
    <name type="common">Candida lipolytica</name>
    <dbReference type="NCBI Taxonomy" id="4952"/>
    <lineage>
        <taxon>Eukaryota</taxon>
        <taxon>Fungi</taxon>
        <taxon>Dikarya</taxon>
        <taxon>Ascomycota</taxon>
        <taxon>Saccharomycotina</taxon>
        <taxon>Dipodascomycetes</taxon>
        <taxon>Dipodascales</taxon>
        <taxon>Dipodascales incertae sedis</taxon>
        <taxon>Yarrowia</taxon>
    </lineage>
</organism>
<dbReference type="CDD" id="cd00067">
    <property type="entry name" value="GAL4"/>
    <property type="match status" value="1"/>
</dbReference>
<dbReference type="PANTHER" id="PTHR47424">
    <property type="entry name" value="REGULATORY PROTEIN GAL4"/>
    <property type="match status" value="1"/>
</dbReference>